<dbReference type="PANTHER" id="PTHR21625">
    <property type="entry name" value="NYD-SP28 PROTEIN"/>
    <property type="match status" value="1"/>
</dbReference>
<dbReference type="GeneID" id="94849752"/>
<feature type="coiled-coil region" evidence="3">
    <location>
        <begin position="590"/>
        <end position="633"/>
    </location>
</feature>
<comment type="caution">
    <text evidence="7">The sequence shown here is derived from an EMBL/GenBank/DDBJ whole genome shotgun (WGS) entry which is preliminary data.</text>
</comment>
<evidence type="ECO:0008006" key="9">
    <source>
        <dbReference type="Google" id="ProtNLM"/>
    </source>
</evidence>
<feature type="domain" description="Dynein regulatory complex protein 1 C-terminal" evidence="6">
    <location>
        <begin position="569"/>
        <end position="628"/>
    </location>
</feature>
<dbReference type="InterPro" id="IPR039505">
    <property type="entry name" value="DRC1/2_N"/>
</dbReference>
<accession>A0A1J4JG31</accession>
<evidence type="ECO:0000259" key="5">
    <source>
        <dbReference type="Pfam" id="PF14772"/>
    </source>
</evidence>
<dbReference type="Proteomes" id="UP000179807">
    <property type="component" value="Unassembled WGS sequence"/>
</dbReference>
<dbReference type="GO" id="GO:0070286">
    <property type="term" value="P:axonemal dynein complex assembly"/>
    <property type="evidence" value="ECO:0007669"/>
    <property type="project" value="InterPro"/>
</dbReference>
<dbReference type="GO" id="GO:0060285">
    <property type="term" value="P:cilium-dependent cell motility"/>
    <property type="evidence" value="ECO:0007669"/>
    <property type="project" value="TreeGrafter"/>
</dbReference>
<dbReference type="VEuPathDB" id="TrichDB:TRFO_43677"/>
<evidence type="ECO:0000256" key="4">
    <source>
        <dbReference type="SAM" id="MobiDB-lite"/>
    </source>
</evidence>
<evidence type="ECO:0000313" key="7">
    <source>
        <dbReference type="EMBL" id="OHS96405.1"/>
    </source>
</evidence>
<evidence type="ECO:0000256" key="1">
    <source>
        <dbReference type="ARBA" id="ARBA00009688"/>
    </source>
</evidence>
<keyword evidence="8" id="KW-1185">Reference proteome</keyword>
<dbReference type="RefSeq" id="XP_068349542.1">
    <property type="nucleotide sequence ID" value="XM_068514742.1"/>
</dbReference>
<evidence type="ECO:0000256" key="3">
    <source>
        <dbReference type="SAM" id="Coils"/>
    </source>
</evidence>
<feature type="compositionally biased region" description="Polar residues" evidence="4">
    <location>
        <begin position="397"/>
        <end position="412"/>
    </location>
</feature>
<feature type="domain" description="Dynein regulatory complex protein 1/2 N-terminal" evidence="5">
    <location>
        <begin position="42"/>
        <end position="142"/>
    </location>
</feature>
<proteinExistence type="inferred from homology"/>
<comment type="similarity">
    <text evidence="1">Belongs to the DRC1 family.</text>
</comment>
<keyword evidence="2 3" id="KW-0175">Coiled coil</keyword>
<dbReference type="AlphaFoldDB" id="A0A1J4JG31"/>
<gene>
    <name evidence="7" type="ORF">TRFO_43677</name>
</gene>
<dbReference type="OrthoDB" id="10260459at2759"/>
<reference evidence="7" key="1">
    <citation type="submission" date="2016-10" db="EMBL/GenBank/DDBJ databases">
        <authorList>
            <person name="Benchimol M."/>
            <person name="Almeida L.G."/>
            <person name="Vasconcelos A.T."/>
            <person name="Perreira-Neves A."/>
            <person name="Rosa I.A."/>
            <person name="Tasca T."/>
            <person name="Bogo M.R."/>
            <person name="de Souza W."/>
        </authorList>
    </citation>
    <scope>NUCLEOTIDE SEQUENCE [LARGE SCALE GENOMIC DNA]</scope>
    <source>
        <strain evidence="7">K</strain>
    </source>
</reference>
<evidence type="ECO:0000259" key="6">
    <source>
        <dbReference type="Pfam" id="PF14775"/>
    </source>
</evidence>
<feature type="region of interest" description="Disordered" evidence="4">
    <location>
        <begin position="394"/>
        <end position="413"/>
    </location>
</feature>
<dbReference type="InterPro" id="IPR039750">
    <property type="entry name" value="DRC1/DRC2"/>
</dbReference>
<dbReference type="Pfam" id="PF14772">
    <property type="entry name" value="NYD-SP28"/>
    <property type="match status" value="1"/>
</dbReference>
<dbReference type="Pfam" id="PF14775">
    <property type="entry name" value="NYD-SP28_assoc"/>
    <property type="match status" value="1"/>
</dbReference>
<dbReference type="PANTHER" id="PTHR21625:SF1">
    <property type="entry name" value="DYNEIN REGULATORY COMPLEX PROTEIN 1"/>
    <property type="match status" value="1"/>
</dbReference>
<dbReference type="EMBL" id="MLAK01001180">
    <property type="protein sequence ID" value="OHS96405.1"/>
    <property type="molecule type" value="Genomic_DNA"/>
</dbReference>
<sequence length="649" mass="76729">MASVLTKEEEDRAPIKQVASSAEEVQKAVDTARNGLSHIVQQHLAIEQERSHRFKEMRRRFEDQFSTIEAKVTKGMGKLENGWNSLLDQNLPLEFDKELRAQRQATDDVVALKLAFMKELEQEAMRRDHEYVNKIAEQNSQIDEYVHQMRQQEDSIRTKMAEELQKVKSSFEQEKTLQTTQIEKEVKQIASKRQEKEQVLMKEVLQTAKDQRDTLEQIRQVNAETYLKHRIEHEMKLQATQKEYEDCVAKYLFSNEQLDYNFRILQENDEEHEEKVKMQMKKLVRQRDCLRALRKRYDKEDKQFEKQNIDITKDYKRIAQSYRELQLRFRNVAYTDFNAFREVWNLNEKRLHELVLKILEADRVVNEQILGKKPKDTDPDYLKRWIIGTEEFEDLTKTPQAPPENSTDQIQTTRKESAFLSNKQLSEPLEHLWKLVSNEVGFLVDDRVKNLVGIQENGQFENNQDMIRVDVLLQELGITQTEDIEQLLSYFLKDTEFGELETPGFVRPHEVLEGLRKFVEAYHPNAQQNQTSYFAQITADATQNTSSEVARAILQLQSKMKKQLPAQRKFWEKKTEVVTEEMWRIWTAAFKAIQRYVAELEERAKLVEETDRLKQQNNEFQMLLANYVESENNDALIYAPAETVDFQAD</sequence>
<organism evidence="7 8">
    <name type="scientific">Tritrichomonas foetus</name>
    <dbReference type="NCBI Taxonomy" id="1144522"/>
    <lineage>
        <taxon>Eukaryota</taxon>
        <taxon>Metamonada</taxon>
        <taxon>Parabasalia</taxon>
        <taxon>Tritrichomonadida</taxon>
        <taxon>Tritrichomonadidae</taxon>
        <taxon>Tritrichomonas</taxon>
    </lineage>
</organism>
<name>A0A1J4JG31_9EUKA</name>
<protein>
    <recommendedName>
        <fullName evidence="9">Dynein regulatory complex protein 1 C-terminal domain-containing protein</fullName>
    </recommendedName>
</protein>
<evidence type="ECO:0000256" key="2">
    <source>
        <dbReference type="ARBA" id="ARBA00023054"/>
    </source>
</evidence>
<evidence type="ECO:0000313" key="8">
    <source>
        <dbReference type="Proteomes" id="UP000179807"/>
    </source>
</evidence>
<dbReference type="GO" id="GO:0003352">
    <property type="term" value="P:regulation of cilium movement"/>
    <property type="evidence" value="ECO:0007669"/>
    <property type="project" value="TreeGrafter"/>
</dbReference>
<dbReference type="GO" id="GO:0005858">
    <property type="term" value="C:axonemal dynein complex"/>
    <property type="evidence" value="ECO:0007669"/>
    <property type="project" value="InterPro"/>
</dbReference>
<dbReference type="InterPro" id="IPR029440">
    <property type="entry name" value="DRC1_C"/>
</dbReference>